<dbReference type="SUPFAM" id="SSF48452">
    <property type="entry name" value="TPR-like"/>
    <property type="match status" value="1"/>
</dbReference>
<reference evidence="5 6" key="1">
    <citation type="submission" date="2017-10" db="EMBL/GenBank/DDBJ databases">
        <title>Genome sequence of Caulobacter mirabilis FWC38.</title>
        <authorList>
            <person name="Fiebig A."/>
            <person name="Crosson S."/>
        </authorList>
    </citation>
    <scope>NUCLEOTIDE SEQUENCE [LARGE SCALE GENOMIC DNA]</scope>
    <source>
        <strain evidence="5 6">FWC 38</strain>
    </source>
</reference>
<dbReference type="OrthoDB" id="9815900at2"/>
<gene>
    <name evidence="5" type="ORF">CSW64_13325</name>
</gene>
<dbReference type="PANTHER" id="PTHR16263">
    <property type="entry name" value="TETRATRICOPEPTIDE REPEAT PROTEIN 38"/>
    <property type="match status" value="1"/>
</dbReference>
<dbReference type="AlphaFoldDB" id="A0A2D2AZ88"/>
<dbReference type="RefSeq" id="WP_099622577.1">
    <property type="nucleotide sequence ID" value="NZ_CP024201.1"/>
</dbReference>
<dbReference type="Proteomes" id="UP000228945">
    <property type="component" value="Chromosome"/>
</dbReference>
<dbReference type="InterPro" id="IPR011990">
    <property type="entry name" value="TPR-like_helical_dom_sf"/>
</dbReference>
<evidence type="ECO:0000256" key="2">
    <source>
        <dbReference type="ARBA" id="ARBA00019992"/>
    </source>
</evidence>
<dbReference type="KEGG" id="cmb:CSW64_13325"/>
<evidence type="ECO:0000256" key="3">
    <source>
        <dbReference type="ARBA" id="ARBA00022737"/>
    </source>
</evidence>
<protein>
    <recommendedName>
        <fullName evidence="2">Tetratricopeptide repeat protein 38</fullName>
    </recommendedName>
</protein>
<dbReference type="EMBL" id="CP024201">
    <property type="protein sequence ID" value="ATQ43326.1"/>
    <property type="molecule type" value="Genomic_DNA"/>
</dbReference>
<proteinExistence type="inferred from homology"/>
<keyword evidence="3" id="KW-0677">Repeat</keyword>
<dbReference type="Gene3D" id="1.25.40.10">
    <property type="entry name" value="Tetratricopeptide repeat domain"/>
    <property type="match status" value="2"/>
</dbReference>
<evidence type="ECO:0000256" key="4">
    <source>
        <dbReference type="ARBA" id="ARBA00022803"/>
    </source>
</evidence>
<keyword evidence="6" id="KW-1185">Reference proteome</keyword>
<dbReference type="InterPro" id="IPR033891">
    <property type="entry name" value="TTC38"/>
</dbReference>
<evidence type="ECO:0000313" key="6">
    <source>
        <dbReference type="Proteomes" id="UP000228945"/>
    </source>
</evidence>
<keyword evidence="4" id="KW-0802">TPR repeat</keyword>
<dbReference type="PANTHER" id="PTHR16263:SF4">
    <property type="entry name" value="TETRATRICOPEPTIDE REPEAT PROTEIN 38"/>
    <property type="match status" value="1"/>
</dbReference>
<evidence type="ECO:0000313" key="5">
    <source>
        <dbReference type="EMBL" id="ATQ43326.1"/>
    </source>
</evidence>
<sequence>MTTDSLGNPITDTGAAARAVDGFVQAFLGYEASAAEVLGAADAHSDSALLNAYAAALWLLLEAAEGRVRAAPYLRRAEAAPANGREALTVAFVRAWFDDDLPAAFTIADTIQTRHPRDLLLLKLRHYHEFNRGDFPAMLRSALAARAAAEDVAWLHGMLAFAYEQCHLLDDAEASARQALRLREKEPWAQHALAHVMLTQGRIDEGAAFLEAVEPTWTGLNSFMSTHLWWHQALFRLSQGRADEVLAIYDGGVWGVARDYSQDQVGAVSLLARIEFAGIDVGDRWRELGEFLAARAEDAELPFLSLQYLYGLARAGRPEAQTLFKAIVRRAETAPTHAREAWRDVAAPAALGVSAHAAGDYDTAIRGLREALPRLAEIGGSHAQRDFFEQILLDALIQGGRLVDAQQMLEVRRSFDPDGAPLNATLAEVYRRLGLDDQAEQAAARGRRRIARR</sequence>
<evidence type="ECO:0000256" key="1">
    <source>
        <dbReference type="ARBA" id="ARBA00005857"/>
    </source>
</evidence>
<organism evidence="5 6">
    <name type="scientific">Caulobacter mirabilis</name>
    <dbReference type="NCBI Taxonomy" id="69666"/>
    <lineage>
        <taxon>Bacteria</taxon>
        <taxon>Pseudomonadati</taxon>
        <taxon>Pseudomonadota</taxon>
        <taxon>Alphaproteobacteria</taxon>
        <taxon>Caulobacterales</taxon>
        <taxon>Caulobacteraceae</taxon>
        <taxon>Caulobacter</taxon>
    </lineage>
</organism>
<comment type="similarity">
    <text evidence="1">Belongs to the TTC38 family.</text>
</comment>
<accession>A0A2D2AZ88</accession>
<name>A0A2D2AZ88_9CAUL</name>
<dbReference type="CDD" id="cd05804">
    <property type="entry name" value="StaR_like"/>
    <property type="match status" value="1"/>
</dbReference>